<dbReference type="EMBL" id="CP045851">
    <property type="protein sequence ID" value="QGG97165.1"/>
    <property type="molecule type" value="Genomic_DNA"/>
</dbReference>
<feature type="binding site" evidence="7">
    <location>
        <position position="95"/>
    </location>
    <ligand>
        <name>Zn(2+)</name>
        <dbReference type="ChEBI" id="CHEBI:29105"/>
        <note>catalytic</note>
    </ligand>
</feature>
<proteinExistence type="inferred from homology"/>
<evidence type="ECO:0000256" key="6">
    <source>
        <dbReference type="ARBA" id="ARBA00048045"/>
    </source>
</evidence>
<comment type="cofactor">
    <cofactor evidence="7">
        <name>Zn(2+)</name>
        <dbReference type="ChEBI" id="CHEBI:29105"/>
    </cofactor>
    <text evidence="7">Binds 1 zinc ion per subunit.</text>
</comment>
<feature type="active site" description="Proton donor" evidence="7">
    <location>
        <position position="63"/>
    </location>
</feature>
<evidence type="ECO:0000256" key="4">
    <source>
        <dbReference type="ARBA" id="ARBA00022801"/>
    </source>
</evidence>
<protein>
    <recommendedName>
        <fullName evidence="7">tRNA-specific adenosine deaminase</fullName>
        <ecNumber evidence="7">3.5.4.33</ecNumber>
    </recommendedName>
</protein>
<feature type="domain" description="CMP/dCMP-type deaminase" evidence="8">
    <location>
        <begin position="10"/>
        <end position="130"/>
    </location>
</feature>
<dbReference type="GO" id="GO:0002100">
    <property type="term" value="P:tRNA wobble adenosine to inosine editing"/>
    <property type="evidence" value="ECO:0007669"/>
    <property type="project" value="UniProtKB-UniRule"/>
</dbReference>
<dbReference type="KEGG" id="atq:GH723_16670"/>
<evidence type="ECO:0000313" key="9">
    <source>
        <dbReference type="EMBL" id="QGG97165.1"/>
    </source>
</evidence>
<dbReference type="SUPFAM" id="SSF53927">
    <property type="entry name" value="Cytidine deaminase-like"/>
    <property type="match status" value="1"/>
</dbReference>
<reference evidence="9 10" key="1">
    <citation type="submission" date="2019-11" db="EMBL/GenBank/DDBJ databases">
        <authorList>
            <person name="He Y."/>
        </authorList>
    </citation>
    <scope>NUCLEOTIDE SEQUENCE [LARGE SCALE GENOMIC DNA]</scope>
    <source>
        <strain evidence="9 10">SCSIO 58843</strain>
    </source>
</reference>
<name>A0A5Q2RVF1_9ACTN</name>
<dbReference type="GO" id="GO:0052717">
    <property type="term" value="F:tRNA-specific adenosine-34 deaminase activity"/>
    <property type="evidence" value="ECO:0007669"/>
    <property type="project" value="UniProtKB-UniRule"/>
</dbReference>
<gene>
    <name evidence="7" type="primary">tadA</name>
    <name evidence="9" type="ORF">GH723_16670</name>
</gene>
<dbReference type="PANTHER" id="PTHR11079">
    <property type="entry name" value="CYTOSINE DEAMINASE FAMILY MEMBER"/>
    <property type="match status" value="1"/>
</dbReference>
<dbReference type="InterPro" id="IPR002125">
    <property type="entry name" value="CMP_dCMP_dom"/>
</dbReference>
<sequence>MEEPVTDQQSTDEDAMRLALEEARAAVAHDDVPIGAVVLVDGRVVARRHNERELQGDPTAHAEILALRDAAAAVGDGWRLADATLVVTLEPCPMCAGAALAARVARVVYGAVDPKAGACGSLYNLCSDPRLNHEPALTHGVLGEECGELLRAFFADRRT</sequence>
<evidence type="ECO:0000259" key="8">
    <source>
        <dbReference type="PROSITE" id="PS51747"/>
    </source>
</evidence>
<keyword evidence="4 7" id="KW-0378">Hydrolase</keyword>
<evidence type="ECO:0000256" key="2">
    <source>
        <dbReference type="ARBA" id="ARBA00022694"/>
    </source>
</evidence>
<feature type="binding site" evidence="7">
    <location>
        <position position="92"/>
    </location>
    <ligand>
        <name>Zn(2+)</name>
        <dbReference type="ChEBI" id="CHEBI:29105"/>
        <note>catalytic</note>
    </ligand>
</feature>
<comment type="function">
    <text evidence="7">Catalyzes the deamination of adenosine to inosine at the wobble position 34 of tRNA(Arg2).</text>
</comment>
<evidence type="ECO:0000256" key="3">
    <source>
        <dbReference type="ARBA" id="ARBA00022723"/>
    </source>
</evidence>
<dbReference type="Pfam" id="PF00383">
    <property type="entry name" value="dCMP_cyt_deam_1"/>
    <property type="match status" value="1"/>
</dbReference>
<evidence type="ECO:0000313" key="10">
    <source>
        <dbReference type="Proteomes" id="UP000334019"/>
    </source>
</evidence>
<dbReference type="NCBIfam" id="NF008113">
    <property type="entry name" value="PRK10860.1"/>
    <property type="match status" value="1"/>
</dbReference>
<comment type="catalytic activity">
    <reaction evidence="6 7">
        <text>adenosine(34) in tRNA + H2O + H(+) = inosine(34) in tRNA + NH4(+)</text>
        <dbReference type="Rhea" id="RHEA:43168"/>
        <dbReference type="Rhea" id="RHEA-COMP:10373"/>
        <dbReference type="Rhea" id="RHEA-COMP:10374"/>
        <dbReference type="ChEBI" id="CHEBI:15377"/>
        <dbReference type="ChEBI" id="CHEBI:15378"/>
        <dbReference type="ChEBI" id="CHEBI:28938"/>
        <dbReference type="ChEBI" id="CHEBI:74411"/>
        <dbReference type="ChEBI" id="CHEBI:82852"/>
        <dbReference type="EC" id="3.5.4.33"/>
    </reaction>
</comment>
<dbReference type="HAMAP" id="MF_00972">
    <property type="entry name" value="tRNA_aden_deaminase"/>
    <property type="match status" value="1"/>
</dbReference>
<dbReference type="GO" id="GO:0008270">
    <property type="term" value="F:zinc ion binding"/>
    <property type="evidence" value="ECO:0007669"/>
    <property type="project" value="UniProtKB-UniRule"/>
</dbReference>
<evidence type="ECO:0000256" key="7">
    <source>
        <dbReference type="HAMAP-Rule" id="MF_00972"/>
    </source>
</evidence>
<comment type="similarity">
    <text evidence="7">Belongs to the cytidine and deoxycytidylate deaminase family.</text>
</comment>
<dbReference type="CDD" id="cd01285">
    <property type="entry name" value="nucleoside_deaminase"/>
    <property type="match status" value="1"/>
</dbReference>
<dbReference type="AlphaFoldDB" id="A0A5Q2RVF1"/>
<evidence type="ECO:0000256" key="1">
    <source>
        <dbReference type="ARBA" id="ARBA00011738"/>
    </source>
</evidence>
<keyword evidence="5 7" id="KW-0862">Zinc</keyword>
<dbReference type="InterPro" id="IPR016193">
    <property type="entry name" value="Cytidine_deaminase-like"/>
</dbReference>
<comment type="subunit">
    <text evidence="1 7">Homodimer.</text>
</comment>
<evidence type="ECO:0000256" key="5">
    <source>
        <dbReference type="ARBA" id="ARBA00022833"/>
    </source>
</evidence>
<dbReference type="PROSITE" id="PS51747">
    <property type="entry name" value="CYT_DCMP_DEAMINASES_2"/>
    <property type="match status" value="1"/>
</dbReference>
<keyword evidence="3 7" id="KW-0479">Metal-binding</keyword>
<dbReference type="Gene3D" id="3.40.140.10">
    <property type="entry name" value="Cytidine Deaminase, domain 2"/>
    <property type="match status" value="1"/>
</dbReference>
<dbReference type="Proteomes" id="UP000334019">
    <property type="component" value="Chromosome"/>
</dbReference>
<feature type="binding site" evidence="7">
    <location>
        <position position="61"/>
    </location>
    <ligand>
        <name>Zn(2+)</name>
        <dbReference type="ChEBI" id="CHEBI:29105"/>
        <note>catalytic</note>
    </ligand>
</feature>
<accession>A0A5Q2RVF1</accession>
<dbReference type="PANTHER" id="PTHR11079:SF202">
    <property type="entry name" value="TRNA-SPECIFIC ADENOSINE DEAMINASE"/>
    <property type="match status" value="1"/>
</dbReference>
<keyword evidence="10" id="KW-1185">Reference proteome</keyword>
<keyword evidence="2 7" id="KW-0819">tRNA processing</keyword>
<dbReference type="InterPro" id="IPR028883">
    <property type="entry name" value="tRNA_aden_deaminase"/>
</dbReference>
<dbReference type="FunFam" id="3.40.140.10:FF:000005">
    <property type="entry name" value="tRNA-specific adenosine deaminase"/>
    <property type="match status" value="1"/>
</dbReference>
<organism evidence="9 10">
    <name type="scientific">Actinomarinicola tropica</name>
    <dbReference type="NCBI Taxonomy" id="2789776"/>
    <lineage>
        <taxon>Bacteria</taxon>
        <taxon>Bacillati</taxon>
        <taxon>Actinomycetota</taxon>
        <taxon>Acidimicrobiia</taxon>
        <taxon>Acidimicrobiales</taxon>
        <taxon>Iamiaceae</taxon>
        <taxon>Actinomarinicola</taxon>
    </lineage>
</organism>
<dbReference type="EC" id="3.5.4.33" evidence="7"/>